<evidence type="ECO:0000256" key="1">
    <source>
        <dbReference type="SAM" id="Phobius"/>
    </source>
</evidence>
<organism evidence="2 3">
    <name type="scientific">Vibrio nigripulchritudo</name>
    <dbReference type="NCBI Taxonomy" id="28173"/>
    <lineage>
        <taxon>Bacteria</taxon>
        <taxon>Pseudomonadati</taxon>
        <taxon>Pseudomonadota</taxon>
        <taxon>Gammaproteobacteria</taxon>
        <taxon>Vibrionales</taxon>
        <taxon>Vibrionaceae</taxon>
        <taxon>Vibrio</taxon>
    </lineage>
</organism>
<accession>U4K5Y3</accession>
<dbReference type="OrthoDB" id="6555614at2"/>
<keyword evidence="3" id="KW-1185">Reference proteome</keyword>
<dbReference type="STRING" id="28173.VIBNI_A1916"/>
<dbReference type="KEGG" id="vni:VIBNI_A1916"/>
<dbReference type="PATRIC" id="fig|1260221.3.peg.1820"/>
<sequence>MKPFVLKSDLSKQRGIVAIEAAIGFPILIFMILTWIELCLMAFAMAISDHAITRAVADTKKLGRADSVTTISYDRAIRSAIRHSGGIIIPAVVEEGSIESNIYYIESYQALVRCSKSAQDFRNCSEVSSEPQNKALALYEVAFTYSPLFNFLLPNIEMRREVMAIQEYERCTFKLGGQPCA</sequence>
<dbReference type="RefSeq" id="WP_022550863.1">
    <property type="nucleotide sequence ID" value="NC_022528.1"/>
</dbReference>
<keyword evidence="1" id="KW-0472">Membrane</keyword>
<reference evidence="2 3" key="1">
    <citation type="journal article" date="2013" name="ISME J.">
        <title>Comparative genomics of pathogenic lineages of Vibrio nigripulchritudo identifies virulence-associated traits.</title>
        <authorList>
            <person name="Goudenege D."/>
            <person name="Labreuche Y."/>
            <person name="Krin E."/>
            <person name="Ansquer D."/>
            <person name="Mangenot S."/>
            <person name="Calteau A."/>
            <person name="Medigue C."/>
            <person name="Mazel D."/>
            <person name="Polz M.F."/>
            <person name="Le Roux F."/>
        </authorList>
    </citation>
    <scope>NUCLEOTIDE SEQUENCE [LARGE SCALE GENOMIC DNA]</scope>
    <source>
        <strain evidence="3">SnF1</strain>
    </source>
</reference>
<gene>
    <name evidence="2" type="ORF">VIBNI_A1916</name>
</gene>
<protein>
    <submittedName>
        <fullName evidence="2">Putative TadE-like protein</fullName>
    </submittedName>
</protein>
<dbReference type="EMBL" id="FO203526">
    <property type="protein sequence ID" value="CCO58011.1"/>
    <property type="molecule type" value="Genomic_DNA"/>
</dbReference>
<evidence type="ECO:0000313" key="2">
    <source>
        <dbReference type="EMBL" id="CCO58011.1"/>
    </source>
</evidence>
<dbReference type="AlphaFoldDB" id="U4K5Y3"/>
<evidence type="ECO:0000313" key="3">
    <source>
        <dbReference type="Proteomes" id="UP000016895"/>
    </source>
</evidence>
<proteinExistence type="predicted"/>
<feature type="transmembrane region" description="Helical" evidence="1">
    <location>
        <begin position="21"/>
        <end position="47"/>
    </location>
</feature>
<keyword evidence="1" id="KW-0812">Transmembrane</keyword>
<keyword evidence="1" id="KW-1133">Transmembrane helix</keyword>
<dbReference type="Proteomes" id="UP000016895">
    <property type="component" value="Chromosome 1"/>
</dbReference>
<name>U4K5Y3_9VIBR</name>